<dbReference type="EMBL" id="OU015568">
    <property type="protein sequence ID" value="CAG5083142.1"/>
    <property type="molecule type" value="Genomic_DNA"/>
</dbReference>
<evidence type="ECO:0000259" key="1">
    <source>
        <dbReference type="Pfam" id="PF00100"/>
    </source>
</evidence>
<name>A0ABN7RPZ2_OIKDI</name>
<feature type="domain" description="ZP-C" evidence="1">
    <location>
        <begin position="173"/>
        <end position="231"/>
    </location>
</feature>
<dbReference type="Proteomes" id="UP001158576">
    <property type="component" value="Chromosome PAR"/>
</dbReference>
<organism evidence="2 3">
    <name type="scientific">Oikopleura dioica</name>
    <name type="common">Tunicate</name>
    <dbReference type="NCBI Taxonomy" id="34765"/>
    <lineage>
        <taxon>Eukaryota</taxon>
        <taxon>Metazoa</taxon>
        <taxon>Chordata</taxon>
        <taxon>Tunicata</taxon>
        <taxon>Appendicularia</taxon>
        <taxon>Copelata</taxon>
        <taxon>Oikopleuridae</taxon>
        <taxon>Oikopleura</taxon>
    </lineage>
</organism>
<dbReference type="Pfam" id="PF00100">
    <property type="entry name" value="Zona_pellucida"/>
    <property type="match status" value="1"/>
</dbReference>
<reference evidence="2 3" key="1">
    <citation type="submission" date="2021-04" db="EMBL/GenBank/DDBJ databases">
        <authorList>
            <person name="Bliznina A."/>
        </authorList>
    </citation>
    <scope>NUCLEOTIDE SEQUENCE [LARGE SCALE GENOMIC DNA]</scope>
</reference>
<gene>
    <name evidence="2" type="ORF">OKIOD_LOCUS1849</name>
</gene>
<protein>
    <submittedName>
        <fullName evidence="2">Oidioi.mRNA.OKI2018_I69.PAR.g10291.t1.cds</fullName>
    </submittedName>
</protein>
<evidence type="ECO:0000313" key="3">
    <source>
        <dbReference type="Proteomes" id="UP001158576"/>
    </source>
</evidence>
<dbReference type="InterPro" id="IPR055355">
    <property type="entry name" value="ZP-C"/>
</dbReference>
<proteinExistence type="predicted"/>
<keyword evidence="3" id="KW-1185">Reference proteome</keyword>
<evidence type="ECO:0000313" key="2">
    <source>
        <dbReference type="EMBL" id="CAG5083142.1"/>
    </source>
</evidence>
<accession>A0ABN7RPZ2</accession>
<sequence>MCAWMTEPYLESIDIRKEDVPMLTFIDSSDPECQARDLGALEGMPEDWHFWLWCSREETEEEHANEEPEYDEYGEPIPEDGLSHYTCGTKTIIHQGETGDEITSASWPLANWQIEPHIQHSNNISTSDPFHMRQITLPIECEWPTTAPGDDPMGFNFARSGGPSYFKTVSNIDLTVEIQLFKDAQFTDPYGEKPQFVLQGEKEIFISVKFVQQVPNDVAMHLVHLWASPGKLTSVMTQ</sequence>